<name>X1TLZ1_9ZZZZ</name>
<protein>
    <recommendedName>
        <fullName evidence="4">Helicase HerA central domain-containing protein</fullName>
    </recommendedName>
</protein>
<evidence type="ECO:0000259" key="2">
    <source>
        <dbReference type="Pfam" id="PF09378"/>
    </source>
</evidence>
<comment type="caution">
    <text evidence="3">The sequence shown here is derived from an EMBL/GenBank/DDBJ whole genome shotgun (WGS) entry which is preliminary data.</text>
</comment>
<dbReference type="InterPro" id="IPR018538">
    <property type="entry name" value="HerA_barrel_dom"/>
</dbReference>
<organism evidence="3">
    <name type="scientific">marine sediment metagenome</name>
    <dbReference type="NCBI Taxonomy" id="412755"/>
    <lineage>
        <taxon>unclassified sequences</taxon>
        <taxon>metagenomes</taxon>
        <taxon>ecological metagenomes</taxon>
    </lineage>
</organism>
<accession>X1TLZ1</accession>
<proteinExistence type="predicted"/>
<evidence type="ECO:0008006" key="4">
    <source>
        <dbReference type="Google" id="ProtNLM"/>
    </source>
</evidence>
<feature type="non-terminal residue" evidence="3">
    <location>
        <position position="260"/>
    </location>
</feature>
<dbReference type="Pfam" id="PF01935">
    <property type="entry name" value="DUF87"/>
    <property type="match status" value="1"/>
</dbReference>
<dbReference type="Pfam" id="PF09378">
    <property type="entry name" value="HAS-barrel"/>
    <property type="match status" value="1"/>
</dbReference>
<dbReference type="InterPro" id="IPR008571">
    <property type="entry name" value="HerA-like"/>
</dbReference>
<dbReference type="AlphaFoldDB" id="X1TLZ1"/>
<dbReference type="Gene3D" id="3.40.50.300">
    <property type="entry name" value="P-loop containing nucleotide triphosphate hydrolases"/>
    <property type="match status" value="1"/>
</dbReference>
<dbReference type="InterPro" id="IPR002789">
    <property type="entry name" value="HerA_central"/>
</dbReference>
<evidence type="ECO:0000259" key="1">
    <source>
        <dbReference type="Pfam" id="PF01935"/>
    </source>
</evidence>
<feature type="domain" description="Helicase HerA central" evidence="1">
    <location>
        <begin position="145"/>
        <end position="260"/>
    </location>
</feature>
<dbReference type="SUPFAM" id="SSF52540">
    <property type="entry name" value="P-loop containing nucleoside triphosphate hydrolases"/>
    <property type="match status" value="1"/>
</dbReference>
<feature type="domain" description="Helicase HerA barrel" evidence="2">
    <location>
        <begin position="11"/>
        <end position="104"/>
    </location>
</feature>
<gene>
    <name evidence="3" type="ORF">S12H4_36585</name>
</gene>
<dbReference type="PANTHER" id="PTHR42957:SF1">
    <property type="entry name" value="HELICASE MJ1565-RELATED"/>
    <property type="match status" value="1"/>
</dbReference>
<dbReference type="InterPro" id="IPR027417">
    <property type="entry name" value="P-loop_NTPase"/>
</dbReference>
<reference evidence="3" key="1">
    <citation type="journal article" date="2014" name="Front. Microbiol.">
        <title>High frequency of phylogenetically diverse reductive dehalogenase-homologous genes in deep subseafloor sedimentary metagenomes.</title>
        <authorList>
            <person name="Kawai M."/>
            <person name="Futagami T."/>
            <person name="Toyoda A."/>
            <person name="Takaki Y."/>
            <person name="Nishi S."/>
            <person name="Hori S."/>
            <person name="Arai W."/>
            <person name="Tsubouchi T."/>
            <person name="Morono Y."/>
            <person name="Uchiyama I."/>
            <person name="Ito T."/>
            <person name="Fujiyama A."/>
            <person name="Inagaki F."/>
            <person name="Takami H."/>
        </authorList>
    </citation>
    <scope>NUCLEOTIDE SEQUENCE</scope>
    <source>
        <strain evidence="3">Expedition CK06-06</strain>
    </source>
</reference>
<dbReference type="EMBL" id="BARW01021822">
    <property type="protein sequence ID" value="GAI92381.1"/>
    <property type="molecule type" value="Genomic_DNA"/>
</dbReference>
<evidence type="ECO:0000313" key="3">
    <source>
        <dbReference type="EMBL" id="GAI92381.1"/>
    </source>
</evidence>
<dbReference type="PANTHER" id="PTHR42957">
    <property type="entry name" value="HELICASE MJ1565-RELATED"/>
    <property type="match status" value="1"/>
</dbReference>
<sequence>MTQEGIGGQRLGIVVSGSLNKGIEVRLDSSASVEDMAVGRYVTIEGNKRRFFGMITDVSLGVIDQKLTLTPPDVSDPFMAEVLAGTSTYGTLHVLPTLTISGDVANLLEGPQPVKTVPSHFSTVNLASQRDVELVFGSEDERKFYIGTPLDMETKICLDLPELVKRSNGIFGKSGTGKTFLTRLLLIGMLQKGTAVNLVFDMHSEYGWESRSEEGRKVKALKQLFPSKVAVFTLDEECSRRRQVSTDFVVRIGYDEIEPE</sequence>